<feature type="transmembrane region" description="Helical" evidence="8">
    <location>
        <begin position="245"/>
        <end position="272"/>
    </location>
</feature>
<evidence type="ECO:0000313" key="10">
    <source>
        <dbReference type="Proteomes" id="UP000608345"/>
    </source>
</evidence>
<dbReference type="InterPro" id="IPR000522">
    <property type="entry name" value="ABC_transptr_permease_BtuC"/>
</dbReference>
<evidence type="ECO:0000313" key="9">
    <source>
        <dbReference type="EMBL" id="GGW90347.1"/>
    </source>
</evidence>
<dbReference type="Proteomes" id="UP000608345">
    <property type="component" value="Unassembled WGS sequence"/>
</dbReference>
<reference evidence="9" key="2">
    <citation type="submission" date="2020-09" db="EMBL/GenBank/DDBJ databases">
        <authorList>
            <person name="Sun Q."/>
            <person name="Kim S."/>
        </authorList>
    </citation>
    <scope>NUCLEOTIDE SEQUENCE</scope>
    <source>
        <strain evidence="9">KCTC 23732</strain>
    </source>
</reference>
<dbReference type="InterPro" id="IPR037294">
    <property type="entry name" value="ABC_BtuC-like"/>
</dbReference>
<keyword evidence="6 8" id="KW-1133">Transmembrane helix</keyword>
<evidence type="ECO:0000256" key="4">
    <source>
        <dbReference type="ARBA" id="ARBA00022475"/>
    </source>
</evidence>
<dbReference type="EMBL" id="BMYS01000015">
    <property type="protein sequence ID" value="GGW90347.1"/>
    <property type="molecule type" value="Genomic_DNA"/>
</dbReference>
<dbReference type="GO" id="GO:0005886">
    <property type="term" value="C:plasma membrane"/>
    <property type="evidence" value="ECO:0007669"/>
    <property type="project" value="UniProtKB-SubCell"/>
</dbReference>
<evidence type="ECO:0000256" key="2">
    <source>
        <dbReference type="ARBA" id="ARBA00007935"/>
    </source>
</evidence>
<proteinExistence type="inferred from homology"/>
<dbReference type="SUPFAM" id="SSF81345">
    <property type="entry name" value="ABC transporter involved in vitamin B12 uptake, BtuC"/>
    <property type="match status" value="1"/>
</dbReference>
<evidence type="ECO:0000256" key="8">
    <source>
        <dbReference type="SAM" id="Phobius"/>
    </source>
</evidence>
<dbReference type="GO" id="GO:0033214">
    <property type="term" value="P:siderophore-iron import into cell"/>
    <property type="evidence" value="ECO:0007669"/>
    <property type="project" value="TreeGrafter"/>
</dbReference>
<evidence type="ECO:0000256" key="3">
    <source>
        <dbReference type="ARBA" id="ARBA00022448"/>
    </source>
</evidence>
<dbReference type="GO" id="GO:0022857">
    <property type="term" value="F:transmembrane transporter activity"/>
    <property type="evidence" value="ECO:0007669"/>
    <property type="project" value="InterPro"/>
</dbReference>
<comment type="subcellular location">
    <subcellularLocation>
        <location evidence="1">Cell membrane</location>
        <topology evidence="1">Multi-pass membrane protein</topology>
    </subcellularLocation>
</comment>
<dbReference type="PANTHER" id="PTHR30472">
    <property type="entry name" value="FERRIC ENTEROBACTIN TRANSPORT SYSTEM PERMEASE PROTEIN"/>
    <property type="match status" value="1"/>
</dbReference>
<keyword evidence="3" id="KW-0813">Transport</keyword>
<feature type="transmembrane region" description="Helical" evidence="8">
    <location>
        <begin position="99"/>
        <end position="118"/>
    </location>
</feature>
<dbReference type="PANTHER" id="PTHR30472:SF25">
    <property type="entry name" value="ABC TRANSPORTER PERMEASE PROTEIN MJ0876-RELATED"/>
    <property type="match status" value="1"/>
</dbReference>
<comment type="caution">
    <text evidence="9">The sequence shown here is derived from an EMBL/GenBank/DDBJ whole genome shotgun (WGS) entry which is preliminary data.</text>
</comment>
<dbReference type="AlphaFoldDB" id="A0A918JMK1"/>
<evidence type="ECO:0000256" key="7">
    <source>
        <dbReference type="ARBA" id="ARBA00023136"/>
    </source>
</evidence>
<organism evidence="9 10">
    <name type="scientific">Advenella faeciporci</name>
    <dbReference type="NCBI Taxonomy" id="797535"/>
    <lineage>
        <taxon>Bacteria</taxon>
        <taxon>Pseudomonadati</taxon>
        <taxon>Pseudomonadota</taxon>
        <taxon>Betaproteobacteria</taxon>
        <taxon>Burkholderiales</taxon>
        <taxon>Alcaligenaceae</taxon>
    </lineage>
</organism>
<evidence type="ECO:0000256" key="1">
    <source>
        <dbReference type="ARBA" id="ARBA00004651"/>
    </source>
</evidence>
<dbReference type="CDD" id="cd06550">
    <property type="entry name" value="TM_ABC_iron-siderophores_like"/>
    <property type="match status" value="1"/>
</dbReference>
<reference evidence="9" key="1">
    <citation type="journal article" date="2014" name="Int. J. Syst. Evol. Microbiol.">
        <title>Complete genome sequence of Corynebacterium casei LMG S-19264T (=DSM 44701T), isolated from a smear-ripened cheese.</title>
        <authorList>
            <consortium name="US DOE Joint Genome Institute (JGI-PGF)"/>
            <person name="Walter F."/>
            <person name="Albersmeier A."/>
            <person name="Kalinowski J."/>
            <person name="Ruckert C."/>
        </authorList>
    </citation>
    <scope>NUCLEOTIDE SEQUENCE</scope>
    <source>
        <strain evidence="9">KCTC 23732</strain>
    </source>
</reference>
<keyword evidence="5 8" id="KW-0812">Transmembrane</keyword>
<dbReference type="Gene3D" id="1.10.3470.10">
    <property type="entry name" value="ABC transporter involved in vitamin B12 uptake, BtuC"/>
    <property type="match status" value="1"/>
</dbReference>
<accession>A0A918JMK1</accession>
<keyword evidence="10" id="KW-1185">Reference proteome</keyword>
<comment type="similarity">
    <text evidence="2">Belongs to the binding-protein-dependent transport system permease family. FecCD subfamily.</text>
</comment>
<dbReference type="FunFam" id="1.10.3470.10:FF:000001">
    <property type="entry name" value="Vitamin B12 ABC transporter permease BtuC"/>
    <property type="match status" value="1"/>
</dbReference>
<feature type="transmembrane region" description="Helical" evidence="8">
    <location>
        <begin position="151"/>
        <end position="175"/>
    </location>
</feature>
<protein>
    <submittedName>
        <fullName evidence="9">ABC transporter permease</fullName>
    </submittedName>
</protein>
<gene>
    <name evidence="9" type="primary">bhuU</name>
    <name evidence="9" type="ORF">GCM10011450_20750</name>
</gene>
<feature type="transmembrane region" description="Helical" evidence="8">
    <location>
        <begin position="12"/>
        <end position="39"/>
    </location>
</feature>
<keyword evidence="4" id="KW-1003">Cell membrane</keyword>
<feature type="transmembrane region" description="Helical" evidence="8">
    <location>
        <begin position="195"/>
        <end position="215"/>
    </location>
</feature>
<feature type="transmembrane region" description="Helical" evidence="8">
    <location>
        <begin position="71"/>
        <end position="92"/>
    </location>
</feature>
<sequence length="337" mass="35921">MQHSSHYRKNLFSVRIIFVLAILVVISLIGSASTGAVAIPFADIPALLWGQVPESQRLMQAVLLDIRLPRVLFGLVAGAALALSGAVMQALFRNPLAEPGLIGVSSGAALGAVLVIVLANTGFWGIALAAFAGSLLCTWLAYWVGCRFPGVAGLLLAGIAINAITGSLIGLLSYIATDNELRDLTFWSMGSLAAASWSTLGFMLPWTVVLSVYAVRQWKALNALLLGEREVEHLGFSMQALRRRLIVCVALLIGPLVAVTGGIGFVGLVVPHIMRMVIGANHRYLLPASFLGGGLALIWADWVARTIILPSELPIGLVTSLIGGPFFLWLLIRQIKR</sequence>
<evidence type="ECO:0000256" key="6">
    <source>
        <dbReference type="ARBA" id="ARBA00022989"/>
    </source>
</evidence>
<dbReference type="Pfam" id="PF01032">
    <property type="entry name" value="FecCD"/>
    <property type="match status" value="1"/>
</dbReference>
<evidence type="ECO:0000256" key="5">
    <source>
        <dbReference type="ARBA" id="ARBA00022692"/>
    </source>
</evidence>
<name>A0A918JMK1_9BURK</name>
<feature type="transmembrane region" description="Helical" evidence="8">
    <location>
        <begin position="124"/>
        <end position="144"/>
    </location>
</feature>
<keyword evidence="7 8" id="KW-0472">Membrane</keyword>
<feature type="transmembrane region" description="Helical" evidence="8">
    <location>
        <begin position="315"/>
        <end position="332"/>
    </location>
</feature>